<evidence type="ECO:0000313" key="8">
    <source>
        <dbReference type="Proteomes" id="UP000193380"/>
    </source>
</evidence>
<dbReference type="InterPro" id="IPR036397">
    <property type="entry name" value="RNaseH_sf"/>
</dbReference>
<evidence type="ECO:0000256" key="1">
    <source>
        <dbReference type="ARBA" id="ARBA00022679"/>
    </source>
</evidence>
<dbReference type="Proteomes" id="UP000193380">
    <property type="component" value="Unassembled WGS sequence"/>
</dbReference>
<reference evidence="7" key="1">
    <citation type="journal article" date="2014" name="Nat. Commun.">
        <title>The rainbow trout genome provides novel insights into evolution after whole-genome duplication in vertebrates.</title>
        <authorList>
            <person name="Berthelot C."/>
            <person name="Brunet F."/>
            <person name="Chalopin D."/>
            <person name="Juanchich A."/>
            <person name="Bernard M."/>
            <person name="Noel B."/>
            <person name="Bento P."/>
            <person name="Da Silva C."/>
            <person name="Labadie K."/>
            <person name="Alberti A."/>
            <person name="Aury J.M."/>
            <person name="Louis A."/>
            <person name="Dehais P."/>
            <person name="Bardou P."/>
            <person name="Montfort J."/>
            <person name="Klopp C."/>
            <person name="Cabau C."/>
            <person name="Gaspin C."/>
            <person name="Thorgaard G.H."/>
            <person name="Boussaha M."/>
            <person name="Quillet E."/>
            <person name="Guyomard R."/>
            <person name="Galiana D."/>
            <person name="Bobe J."/>
            <person name="Volff J.N."/>
            <person name="Genet C."/>
            <person name="Wincker P."/>
            <person name="Jaillon O."/>
            <person name="Roest Crollius H."/>
            <person name="Guiguen Y."/>
        </authorList>
    </citation>
    <scope>NUCLEOTIDE SEQUENCE [LARGE SCALE GENOMIC DNA]</scope>
</reference>
<evidence type="ECO:0000256" key="4">
    <source>
        <dbReference type="ARBA" id="ARBA00022759"/>
    </source>
</evidence>
<dbReference type="EMBL" id="FR906190">
    <property type="protein sequence ID" value="CDQ83491.1"/>
    <property type="molecule type" value="Genomic_DNA"/>
</dbReference>
<dbReference type="InterPro" id="IPR050951">
    <property type="entry name" value="Retrovirus_Pol_polyprotein"/>
</dbReference>
<dbReference type="SUPFAM" id="SSF53098">
    <property type="entry name" value="Ribonuclease H-like"/>
    <property type="match status" value="1"/>
</dbReference>
<evidence type="ECO:0000256" key="3">
    <source>
        <dbReference type="ARBA" id="ARBA00022722"/>
    </source>
</evidence>
<dbReference type="PANTHER" id="PTHR37984:SF12">
    <property type="entry name" value="RIBONUCLEASE H"/>
    <property type="match status" value="1"/>
</dbReference>
<organism evidence="7 8">
    <name type="scientific">Oncorhynchus mykiss</name>
    <name type="common">Rainbow trout</name>
    <name type="synonym">Salmo gairdneri</name>
    <dbReference type="NCBI Taxonomy" id="8022"/>
    <lineage>
        <taxon>Eukaryota</taxon>
        <taxon>Metazoa</taxon>
        <taxon>Chordata</taxon>
        <taxon>Craniata</taxon>
        <taxon>Vertebrata</taxon>
        <taxon>Euteleostomi</taxon>
        <taxon>Actinopterygii</taxon>
        <taxon>Neopterygii</taxon>
        <taxon>Teleostei</taxon>
        <taxon>Protacanthopterygii</taxon>
        <taxon>Salmoniformes</taxon>
        <taxon>Salmonidae</taxon>
        <taxon>Salmoninae</taxon>
        <taxon>Oncorhynchus</taxon>
    </lineage>
</organism>
<keyword evidence="3" id="KW-0540">Nuclease</keyword>
<dbReference type="STRING" id="8022.A0A060XVE2"/>
<dbReference type="PANTHER" id="PTHR37984">
    <property type="entry name" value="PROTEIN CBG26694"/>
    <property type="match status" value="1"/>
</dbReference>
<dbReference type="Gene3D" id="2.30.30.850">
    <property type="match status" value="1"/>
</dbReference>
<dbReference type="GO" id="GO:0016779">
    <property type="term" value="F:nucleotidyltransferase activity"/>
    <property type="evidence" value="ECO:0007669"/>
    <property type="project" value="UniProtKB-KW"/>
</dbReference>
<proteinExistence type="predicted"/>
<keyword evidence="4" id="KW-0255">Endonuclease</keyword>
<dbReference type="GO" id="GO:0015074">
    <property type="term" value="P:DNA integration"/>
    <property type="evidence" value="ECO:0007669"/>
    <property type="project" value="InterPro"/>
</dbReference>
<accession>A0A060XVE2</accession>
<dbReference type="PaxDb" id="8022-A0A060XVE2"/>
<gene>
    <name evidence="7" type="ORF">GSONMT00058717001</name>
</gene>
<dbReference type="AlphaFoldDB" id="A0A060XVE2"/>
<evidence type="ECO:0000313" key="7">
    <source>
        <dbReference type="EMBL" id="CDQ83491.1"/>
    </source>
</evidence>
<evidence type="ECO:0000256" key="5">
    <source>
        <dbReference type="ARBA" id="ARBA00022801"/>
    </source>
</evidence>
<dbReference type="Pfam" id="PF18697">
    <property type="entry name" value="MLVIN_C"/>
    <property type="match status" value="1"/>
</dbReference>
<sequence length="220" mass="25505">MDRGISYIFSRRRNTLCQEIIPQFGLPETIYSDNGSHFSNQVIDNIGQKLNINIKKHCSYHPQSAGLIERMNQSVKGRLRKTHLSIGMNWVKCLPIVLMTIRITPDREGLSPFEKVFGRPYRMPQLGRLEEADIEIESSMVEHMRRLFINQTRMSKVLCPTGELQKEVAHEIQPGDWVWVQSLKKKNWKQPRWEGPFQVLLVTAFAPKELPGCISHIVRV</sequence>
<keyword evidence="5" id="KW-0378">Hydrolase</keyword>
<dbReference type="GO" id="GO:0003676">
    <property type="term" value="F:nucleic acid binding"/>
    <property type="evidence" value="ECO:0007669"/>
    <property type="project" value="InterPro"/>
</dbReference>
<dbReference type="InterPro" id="IPR040643">
    <property type="entry name" value="MLVIN_C"/>
</dbReference>
<evidence type="ECO:0000259" key="6">
    <source>
        <dbReference type="PROSITE" id="PS50994"/>
    </source>
</evidence>
<dbReference type="GO" id="GO:0004519">
    <property type="term" value="F:endonuclease activity"/>
    <property type="evidence" value="ECO:0007669"/>
    <property type="project" value="UniProtKB-KW"/>
</dbReference>
<keyword evidence="2" id="KW-0548">Nucleotidyltransferase</keyword>
<dbReference type="Gene3D" id="3.30.420.10">
    <property type="entry name" value="Ribonuclease H-like superfamily/Ribonuclease H"/>
    <property type="match status" value="1"/>
</dbReference>
<protein>
    <recommendedName>
        <fullName evidence="6">Integrase catalytic domain-containing protein</fullName>
    </recommendedName>
</protein>
<dbReference type="InterPro" id="IPR001584">
    <property type="entry name" value="Integrase_cat-core"/>
</dbReference>
<dbReference type="PROSITE" id="PS50994">
    <property type="entry name" value="INTEGRASE"/>
    <property type="match status" value="1"/>
</dbReference>
<reference evidence="7" key="2">
    <citation type="submission" date="2014-03" db="EMBL/GenBank/DDBJ databases">
        <authorList>
            <person name="Genoscope - CEA"/>
        </authorList>
    </citation>
    <scope>NUCLEOTIDE SEQUENCE</scope>
</reference>
<feature type="domain" description="Integrase catalytic" evidence="6">
    <location>
        <begin position="1"/>
        <end position="120"/>
    </location>
</feature>
<name>A0A060XVE2_ONCMY</name>
<evidence type="ECO:0000256" key="2">
    <source>
        <dbReference type="ARBA" id="ARBA00022695"/>
    </source>
</evidence>
<dbReference type="GO" id="GO:0016787">
    <property type="term" value="F:hydrolase activity"/>
    <property type="evidence" value="ECO:0007669"/>
    <property type="project" value="UniProtKB-KW"/>
</dbReference>
<keyword evidence="1" id="KW-0808">Transferase</keyword>
<dbReference type="InterPro" id="IPR012337">
    <property type="entry name" value="RNaseH-like_sf"/>
</dbReference>